<name>A0A8J7B6N1_9CYAN</name>
<proteinExistence type="predicted"/>
<organism evidence="1 2">
    <name type="scientific">Lusitaniella coriacea LEGE 07157</name>
    <dbReference type="NCBI Taxonomy" id="945747"/>
    <lineage>
        <taxon>Bacteria</taxon>
        <taxon>Bacillati</taxon>
        <taxon>Cyanobacteriota</taxon>
        <taxon>Cyanophyceae</taxon>
        <taxon>Spirulinales</taxon>
        <taxon>Lusitaniellaceae</taxon>
        <taxon>Lusitaniella</taxon>
    </lineage>
</organism>
<reference evidence="1" key="1">
    <citation type="submission" date="2020-10" db="EMBL/GenBank/DDBJ databases">
        <authorList>
            <person name="Castelo-Branco R."/>
            <person name="Eusebio N."/>
            <person name="Adriana R."/>
            <person name="Vieira A."/>
            <person name="Brugerolle De Fraissinette N."/>
            <person name="Rezende De Castro R."/>
            <person name="Schneider M.P."/>
            <person name="Vasconcelos V."/>
            <person name="Leao P.N."/>
        </authorList>
    </citation>
    <scope>NUCLEOTIDE SEQUENCE</scope>
    <source>
        <strain evidence="1">LEGE 07157</strain>
    </source>
</reference>
<dbReference type="Proteomes" id="UP000654482">
    <property type="component" value="Unassembled WGS sequence"/>
</dbReference>
<dbReference type="RefSeq" id="WP_194027682.1">
    <property type="nucleotide sequence ID" value="NZ_JADEWZ010000002.1"/>
</dbReference>
<sequence>MDKVTTAEIEQFRDRLAAYPPALKALDTIEDCEGDLEDAAISLAIRAGQEPQQNNADWLASLAKRCRAAICQDILRENLQNGAWDKAAIALANLDLIPEILATPVLIYVLKQGVEEFCEPLDRV</sequence>
<evidence type="ECO:0000313" key="1">
    <source>
        <dbReference type="EMBL" id="MBE9114589.1"/>
    </source>
</evidence>
<dbReference type="EMBL" id="JADEWZ010000002">
    <property type="protein sequence ID" value="MBE9114589.1"/>
    <property type="molecule type" value="Genomic_DNA"/>
</dbReference>
<dbReference type="AlphaFoldDB" id="A0A8J7B6N1"/>
<comment type="caution">
    <text evidence="1">The sequence shown here is derived from an EMBL/GenBank/DDBJ whole genome shotgun (WGS) entry which is preliminary data.</text>
</comment>
<keyword evidence="2" id="KW-1185">Reference proteome</keyword>
<evidence type="ECO:0000313" key="2">
    <source>
        <dbReference type="Proteomes" id="UP000654482"/>
    </source>
</evidence>
<gene>
    <name evidence="1" type="ORF">IQ249_01645</name>
</gene>
<accession>A0A8J7B6N1</accession>
<protein>
    <submittedName>
        <fullName evidence="1">Uncharacterized protein</fullName>
    </submittedName>
</protein>